<dbReference type="OrthoDB" id="5102351at2759"/>
<gene>
    <name evidence="3" type="ORF">F53441_5373</name>
</gene>
<feature type="chain" id="PRO_5034125769" evidence="2">
    <location>
        <begin position="19"/>
        <end position="275"/>
    </location>
</feature>
<dbReference type="Proteomes" id="UP000605986">
    <property type="component" value="Unassembled WGS sequence"/>
</dbReference>
<evidence type="ECO:0000256" key="2">
    <source>
        <dbReference type="SAM" id="SignalP"/>
    </source>
</evidence>
<keyword evidence="3" id="KW-0808">Transferase</keyword>
<evidence type="ECO:0000313" key="4">
    <source>
        <dbReference type="Proteomes" id="UP000605986"/>
    </source>
</evidence>
<reference evidence="3" key="1">
    <citation type="submission" date="2020-01" db="EMBL/GenBank/DDBJ databases">
        <title>Identification and distribution of gene clusters putatively required for synthesis of sphingolipid metabolism inhibitors in phylogenetically diverse species of the filamentous fungus Fusarium.</title>
        <authorList>
            <person name="Kim H.-S."/>
            <person name="Busman M."/>
            <person name="Brown D.W."/>
            <person name="Divon H."/>
            <person name="Uhlig S."/>
            <person name="Proctor R.H."/>
        </authorList>
    </citation>
    <scope>NUCLEOTIDE SEQUENCE</scope>
    <source>
        <strain evidence="3">NRRL 53441</strain>
    </source>
</reference>
<dbReference type="EMBL" id="JAADJG010000212">
    <property type="protein sequence ID" value="KAF4451694.1"/>
    <property type="molecule type" value="Genomic_DNA"/>
</dbReference>
<evidence type="ECO:0000313" key="3">
    <source>
        <dbReference type="EMBL" id="KAF4451694.1"/>
    </source>
</evidence>
<protein>
    <submittedName>
        <fullName evidence="3">CMGC protein kinase</fullName>
    </submittedName>
</protein>
<comment type="caution">
    <text evidence="3">The sequence shown here is derived from an EMBL/GenBank/DDBJ whole genome shotgun (WGS) entry which is preliminary data.</text>
</comment>
<keyword evidence="2" id="KW-0732">Signal</keyword>
<name>A0A8H4NUG4_9HYPO</name>
<keyword evidence="3" id="KW-0418">Kinase</keyword>
<evidence type="ECO:0000256" key="1">
    <source>
        <dbReference type="SAM" id="MobiDB-lite"/>
    </source>
</evidence>
<sequence>MPELIVLIWVFVTSTSDSSSTLDATSTLGSAATFITISTSAAVSSTLTLESTTSAETAESASSTATTELTTTAETTEPTTSAVSTTAVESPTVITEITTSAEITESTTSSASSLQTLALFVVNSNDPFLFPVDGQGSIALESYRGSSQVFYLSATASDSTSTSFTLDPNTGALTVVSGPGSSAGQLAYSNTGGESNPYTAVLISPQDYASSRGNEVLDCSLDSTNKLSFQWGTAGSADFWMCARRLHVVQPGYDFKYACPDATISFKVDVYVGPV</sequence>
<dbReference type="GO" id="GO:0016301">
    <property type="term" value="F:kinase activity"/>
    <property type="evidence" value="ECO:0007669"/>
    <property type="project" value="UniProtKB-KW"/>
</dbReference>
<organism evidence="3 4">
    <name type="scientific">Fusarium austroafricanum</name>
    <dbReference type="NCBI Taxonomy" id="2364996"/>
    <lineage>
        <taxon>Eukaryota</taxon>
        <taxon>Fungi</taxon>
        <taxon>Dikarya</taxon>
        <taxon>Ascomycota</taxon>
        <taxon>Pezizomycotina</taxon>
        <taxon>Sordariomycetes</taxon>
        <taxon>Hypocreomycetidae</taxon>
        <taxon>Hypocreales</taxon>
        <taxon>Nectriaceae</taxon>
        <taxon>Fusarium</taxon>
        <taxon>Fusarium concolor species complex</taxon>
    </lineage>
</organism>
<dbReference type="AlphaFoldDB" id="A0A8H4NUG4"/>
<accession>A0A8H4NUG4</accession>
<feature type="signal peptide" evidence="2">
    <location>
        <begin position="1"/>
        <end position="18"/>
    </location>
</feature>
<keyword evidence="4" id="KW-1185">Reference proteome</keyword>
<proteinExistence type="predicted"/>
<feature type="region of interest" description="Disordered" evidence="1">
    <location>
        <begin position="53"/>
        <end position="88"/>
    </location>
</feature>